<sequence>MGWFTASPFGIGYWYIKLNDFYYKSCFPNELRVPASPKNLSLSKAKLRKYELIGRVPAHIGGDYWHS</sequence>
<keyword evidence="2" id="KW-1185">Reference proteome</keyword>
<proteinExistence type="predicted"/>
<organism evidence="1 2">
    <name type="scientific">Fodinibius roseus</name>
    <dbReference type="NCBI Taxonomy" id="1194090"/>
    <lineage>
        <taxon>Bacteria</taxon>
        <taxon>Pseudomonadati</taxon>
        <taxon>Balneolota</taxon>
        <taxon>Balneolia</taxon>
        <taxon>Balneolales</taxon>
        <taxon>Balneolaceae</taxon>
        <taxon>Fodinibius</taxon>
    </lineage>
</organism>
<dbReference type="EMBL" id="FQUS01000019">
    <property type="protein sequence ID" value="SHG11404.1"/>
    <property type="molecule type" value="Genomic_DNA"/>
</dbReference>
<name>A0A1M5H629_9BACT</name>
<evidence type="ECO:0000313" key="2">
    <source>
        <dbReference type="Proteomes" id="UP000184041"/>
    </source>
</evidence>
<reference evidence="1 2" key="1">
    <citation type="submission" date="2016-11" db="EMBL/GenBank/DDBJ databases">
        <authorList>
            <person name="Jaros S."/>
            <person name="Januszkiewicz K."/>
            <person name="Wedrychowicz H."/>
        </authorList>
    </citation>
    <scope>NUCLEOTIDE SEQUENCE [LARGE SCALE GENOMIC DNA]</scope>
    <source>
        <strain evidence="1 2">DSM 21986</strain>
    </source>
</reference>
<dbReference type="AlphaFoldDB" id="A0A1M5H629"/>
<dbReference type="Proteomes" id="UP000184041">
    <property type="component" value="Unassembled WGS sequence"/>
</dbReference>
<protein>
    <submittedName>
        <fullName evidence="1">Uncharacterized protein</fullName>
    </submittedName>
</protein>
<gene>
    <name evidence="1" type="ORF">SAMN05443144_11948</name>
</gene>
<evidence type="ECO:0000313" key="1">
    <source>
        <dbReference type="EMBL" id="SHG11404.1"/>
    </source>
</evidence>
<accession>A0A1M5H629</accession>